<dbReference type="GO" id="GO:0004175">
    <property type="term" value="F:endopeptidase activity"/>
    <property type="evidence" value="ECO:0007669"/>
    <property type="project" value="UniProtKB-ARBA"/>
</dbReference>
<reference evidence="3" key="2">
    <citation type="submission" date="2020-09" db="EMBL/GenBank/DDBJ databases">
        <authorList>
            <person name="Sun Q."/>
            <person name="Ohkuma M."/>
        </authorList>
    </citation>
    <scope>NUCLEOTIDE SEQUENCE</scope>
    <source>
        <strain evidence="3">JCM 12580</strain>
    </source>
</reference>
<feature type="transmembrane region" description="Helical" evidence="1">
    <location>
        <begin position="150"/>
        <end position="170"/>
    </location>
</feature>
<keyword evidence="1" id="KW-0472">Membrane</keyword>
<comment type="caution">
    <text evidence="3">The sequence shown here is derived from an EMBL/GenBank/DDBJ whole genome shotgun (WGS) entry which is preliminary data.</text>
</comment>
<feature type="transmembrane region" description="Helical" evidence="1">
    <location>
        <begin position="82"/>
        <end position="102"/>
    </location>
</feature>
<dbReference type="GO" id="GO:0080120">
    <property type="term" value="P:CAAX-box protein maturation"/>
    <property type="evidence" value="ECO:0007669"/>
    <property type="project" value="UniProtKB-ARBA"/>
</dbReference>
<feature type="transmembrane region" description="Helical" evidence="1">
    <location>
        <begin position="122"/>
        <end position="143"/>
    </location>
</feature>
<dbReference type="Proteomes" id="UP000658382">
    <property type="component" value="Unassembled WGS sequence"/>
</dbReference>
<keyword evidence="1" id="KW-1133">Transmembrane helix</keyword>
<reference evidence="3" key="1">
    <citation type="journal article" date="2014" name="Int. J. Syst. Evol. Microbiol.">
        <title>Complete genome sequence of Corynebacterium casei LMG S-19264T (=DSM 44701T), isolated from a smear-ripened cheese.</title>
        <authorList>
            <consortium name="US DOE Joint Genome Institute (JGI-PGF)"/>
            <person name="Walter F."/>
            <person name="Albersmeier A."/>
            <person name="Kalinowski J."/>
            <person name="Ruckert C."/>
        </authorList>
    </citation>
    <scope>NUCLEOTIDE SEQUENCE</scope>
    <source>
        <strain evidence="3">JCM 12580</strain>
    </source>
</reference>
<dbReference type="EMBL" id="BMNQ01000100">
    <property type="protein sequence ID" value="GGK09202.1"/>
    <property type="molecule type" value="Genomic_DNA"/>
</dbReference>
<dbReference type="RefSeq" id="WP_229671942.1">
    <property type="nucleotide sequence ID" value="NZ_BMNQ01000100.1"/>
</dbReference>
<feature type="transmembrane region" description="Helical" evidence="1">
    <location>
        <begin position="54"/>
        <end position="70"/>
    </location>
</feature>
<proteinExistence type="predicted"/>
<keyword evidence="4" id="KW-1185">Reference proteome</keyword>
<evidence type="ECO:0000256" key="1">
    <source>
        <dbReference type="SAM" id="Phobius"/>
    </source>
</evidence>
<evidence type="ECO:0000313" key="3">
    <source>
        <dbReference type="EMBL" id="GGK09202.1"/>
    </source>
</evidence>
<sequence>MNKSYSSGAEKTTGLVLGGLSLALTGSIIFWYLGNPTQFIGGRLGINSEAFNSVIVWLFAFVIAVGYIMYTVKVIPFVREHLFTFSWLKVIGIWAAFVSSTVEEIIFRQVLMDWLMNLNYGIVIQILASAIIFGLAHGAWVLLRGDIKIALPVILSTAVLGGLLAILYIVADRNLLAPIVAHIIINLFIEPWLVLSAVAGSWDNEEEKISIHKK</sequence>
<protein>
    <recommendedName>
        <fullName evidence="2">CAAX prenyl protease 2/Lysostaphin resistance protein A-like domain-containing protein</fullName>
    </recommendedName>
</protein>
<organism evidence="3 4">
    <name type="scientific">Lentibacillus kapialis</name>
    <dbReference type="NCBI Taxonomy" id="340214"/>
    <lineage>
        <taxon>Bacteria</taxon>
        <taxon>Bacillati</taxon>
        <taxon>Bacillota</taxon>
        <taxon>Bacilli</taxon>
        <taxon>Bacillales</taxon>
        <taxon>Bacillaceae</taxon>
        <taxon>Lentibacillus</taxon>
    </lineage>
</organism>
<feature type="transmembrane region" description="Helical" evidence="1">
    <location>
        <begin position="176"/>
        <end position="199"/>
    </location>
</feature>
<feature type="transmembrane region" description="Helical" evidence="1">
    <location>
        <begin position="12"/>
        <end position="34"/>
    </location>
</feature>
<accession>A0A917Q4W7</accession>
<gene>
    <name evidence="3" type="ORF">GCM10007063_34590</name>
</gene>
<dbReference type="InterPro" id="IPR003675">
    <property type="entry name" value="Rce1/LyrA-like_dom"/>
</dbReference>
<evidence type="ECO:0000313" key="4">
    <source>
        <dbReference type="Proteomes" id="UP000658382"/>
    </source>
</evidence>
<keyword evidence="1" id="KW-0812">Transmembrane</keyword>
<name>A0A917Q4W7_9BACI</name>
<evidence type="ECO:0000259" key="2">
    <source>
        <dbReference type="Pfam" id="PF02517"/>
    </source>
</evidence>
<dbReference type="Pfam" id="PF02517">
    <property type="entry name" value="Rce1-like"/>
    <property type="match status" value="1"/>
</dbReference>
<feature type="domain" description="CAAX prenyl protease 2/Lysostaphin resistance protein A-like" evidence="2">
    <location>
        <begin position="87"/>
        <end position="188"/>
    </location>
</feature>
<dbReference type="AlphaFoldDB" id="A0A917Q4W7"/>